<organism evidence="8 9">
    <name type="scientific">Sphaerobacter thermophilus (strain ATCC 49802 / DSM 20745 / KCCM 41009 / NCIMB 13125 / S 6022)</name>
    <dbReference type="NCBI Taxonomy" id="479434"/>
    <lineage>
        <taxon>Bacteria</taxon>
        <taxon>Pseudomonadati</taxon>
        <taxon>Thermomicrobiota</taxon>
        <taxon>Thermomicrobia</taxon>
        <taxon>Sphaerobacterales</taxon>
        <taxon>Sphaerobacterineae</taxon>
        <taxon>Sphaerobacteraceae</taxon>
        <taxon>Sphaerobacter</taxon>
    </lineage>
</organism>
<evidence type="ECO:0000256" key="2">
    <source>
        <dbReference type="ARBA" id="ARBA00022692"/>
    </source>
</evidence>
<feature type="region of interest" description="Disordered" evidence="5">
    <location>
        <begin position="353"/>
        <end position="391"/>
    </location>
</feature>
<dbReference type="RefSeq" id="WP_012871240.1">
    <property type="nucleotide sequence ID" value="NC_013523.1"/>
</dbReference>
<feature type="transmembrane region" description="Helical" evidence="6">
    <location>
        <begin position="12"/>
        <end position="35"/>
    </location>
</feature>
<evidence type="ECO:0000256" key="5">
    <source>
        <dbReference type="SAM" id="MobiDB-lite"/>
    </source>
</evidence>
<feature type="transmembrane region" description="Helical" evidence="6">
    <location>
        <begin position="128"/>
        <end position="147"/>
    </location>
</feature>
<evidence type="ECO:0000256" key="3">
    <source>
        <dbReference type="ARBA" id="ARBA00022989"/>
    </source>
</evidence>
<feature type="compositionally biased region" description="Basic and acidic residues" evidence="5">
    <location>
        <begin position="365"/>
        <end position="382"/>
    </location>
</feature>
<dbReference type="GO" id="GO:0016020">
    <property type="term" value="C:membrane"/>
    <property type="evidence" value="ECO:0007669"/>
    <property type="project" value="UniProtKB-SubCell"/>
</dbReference>
<feature type="transmembrane region" description="Helical" evidence="6">
    <location>
        <begin position="55"/>
        <end position="76"/>
    </location>
</feature>
<evidence type="ECO:0000256" key="1">
    <source>
        <dbReference type="ARBA" id="ARBA00004141"/>
    </source>
</evidence>
<reference evidence="8 9" key="2">
    <citation type="journal article" date="2010" name="Stand. Genomic Sci.">
        <title>Complete genome sequence of Desulfohalobium retbaense type strain (HR(100)).</title>
        <authorList>
            <person name="Spring S."/>
            <person name="Nolan M."/>
            <person name="Lapidus A."/>
            <person name="Glavina Del Rio T."/>
            <person name="Copeland A."/>
            <person name="Tice H."/>
            <person name="Cheng J.F."/>
            <person name="Lucas S."/>
            <person name="Land M."/>
            <person name="Chen F."/>
            <person name="Bruce D."/>
            <person name="Goodwin L."/>
            <person name="Pitluck S."/>
            <person name="Ivanova N."/>
            <person name="Mavromatis K."/>
            <person name="Mikhailova N."/>
            <person name="Pati A."/>
            <person name="Chen A."/>
            <person name="Palaniappan K."/>
            <person name="Hauser L."/>
            <person name="Chang Y.J."/>
            <person name="Jeffries C.D."/>
            <person name="Munk C."/>
            <person name="Kiss H."/>
            <person name="Chain P."/>
            <person name="Han C."/>
            <person name="Brettin T."/>
            <person name="Detter J.C."/>
            <person name="Schuler E."/>
            <person name="Goker M."/>
            <person name="Rohde M."/>
            <person name="Bristow J."/>
            <person name="Eisen J.A."/>
            <person name="Markowitz V."/>
            <person name="Hugenholtz P."/>
            <person name="Kyrpides N.C."/>
            <person name="Klenk H.P."/>
        </authorList>
    </citation>
    <scope>NUCLEOTIDE SEQUENCE [LARGE SCALE GENOMIC DNA]</scope>
    <source>
        <strain evidence="9">ATCC 49802 / DSM 20745 / S 6022</strain>
    </source>
</reference>
<keyword evidence="4 6" id="KW-0472">Membrane</keyword>
<dbReference type="HOGENOM" id="CLU_705771_0_0_0"/>
<name>D1C1S6_SPHTD</name>
<dbReference type="eggNOG" id="COG4097">
    <property type="taxonomic scope" value="Bacteria"/>
</dbReference>
<protein>
    <submittedName>
        <fullName evidence="8">Ferric reductase domain protein protein transmembrane component domain protein</fullName>
    </submittedName>
</protein>
<comment type="subcellular location">
    <subcellularLocation>
        <location evidence="1">Membrane</location>
        <topology evidence="1">Multi-pass membrane protein</topology>
    </subcellularLocation>
</comment>
<evidence type="ECO:0000313" key="9">
    <source>
        <dbReference type="Proteomes" id="UP000002027"/>
    </source>
</evidence>
<keyword evidence="9" id="KW-1185">Reference proteome</keyword>
<evidence type="ECO:0000256" key="4">
    <source>
        <dbReference type="ARBA" id="ARBA00023136"/>
    </source>
</evidence>
<dbReference type="Proteomes" id="UP000002027">
    <property type="component" value="Chromosome 1"/>
</dbReference>
<evidence type="ECO:0000313" key="8">
    <source>
        <dbReference type="EMBL" id="ACZ38193.1"/>
    </source>
</evidence>
<dbReference type="OrthoDB" id="6656329at2"/>
<sequence>MDTNFDLSLTWYVARGSGMVAYLLLTGAVVLGIALNRRAAGRRVPRLLLDAAHRWLTLGFFAFVVVHAATLLLDPFTRFGLRDVLVPFASDYRPLWLSLGIIAVELGLAVGASVLVRRWISYRTWHALHALTYLLFPLALLHGLGTGTDTRTLWATAIYVGSVLLVVAAIAWRARSLARWGRPAVAATSLVAVGVLFWAVTGPYAPGWAVAAGTPDRLLDAPAEQSASLTVADVPVPALPTNLDVRISGETLTGKGDRILLRGTGTGTMPLDVAIGLARRQGVGEIQLRTVDHVPLCSGPVDRFDGAALTAICAGHGRSDRLVVTLDRLDDAGFSGVLRWAGPGPALAEVEANARGYVDDDEDDHGEREHWDDDHDRDRAADHDDDDDDDD</sequence>
<proteinExistence type="predicted"/>
<dbReference type="EMBL" id="CP001823">
    <property type="protein sequence ID" value="ACZ38193.1"/>
    <property type="molecule type" value="Genomic_DNA"/>
</dbReference>
<gene>
    <name evidence="8" type="ordered locus">Sthe_0756</name>
</gene>
<feature type="domain" description="Ferric oxidoreductase" evidence="7">
    <location>
        <begin position="18"/>
        <end position="139"/>
    </location>
</feature>
<dbReference type="InterPro" id="IPR013130">
    <property type="entry name" value="Fe3_Rdtase_TM_dom"/>
</dbReference>
<dbReference type="Pfam" id="PF01794">
    <property type="entry name" value="Ferric_reduct"/>
    <property type="match status" value="1"/>
</dbReference>
<keyword evidence="3 6" id="KW-1133">Transmembrane helix</keyword>
<dbReference type="InParanoid" id="D1C1S6"/>
<feature type="transmembrane region" description="Helical" evidence="6">
    <location>
        <begin position="96"/>
        <end position="116"/>
    </location>
</feature>
<accession>D1C1S6</accession>
<feature type="transmembrane region" description="Helical" evidence="6">
    <location>
        <begin position="153"/>
        <end position="172"/>
    </location>
</feature>
<feature type="transmembrane region" description="Helical" evidence="6">
    <location>
        <begin position="184"/>
        <end position="205"/>
    </location>
</feature>
<keyword evidence="2 6" id="KW-0812">Transmembrane</keyword>
<evidence type="ECO:0000256" key="6">
    <source>
        <dbReference type="SAM" id="Phobius"/>
    </source>
</evidence>
<evidence type="ECO:0000259" key="7">
    <source>
        <dbReference type="Pfam" id="PF01794"/>
    </source>
</evidence>
<dbReference type="AlphaFoldDB" id="D1C1S6"/>
<dbReference type="STRING" id="479434.Sthe_0756"/>
<dbReference type="KEGG" id="sti:Sthe_0756"/>
<reference evidence="9" key="1">
    <citation type="submission" date="2009-11" db="EMBL/GenBank/DDBJ databases">
        <title>The complete chromosome 1 of Sphaerobacter thermophilus DSM 20745.</title>
        <authorList>
            <person name="Lucas S."/>
            <person name="Copeland A."/>
            <person name="Lapidus A."/>
            <person name="Glavina del Rio T."/>
            <person name="Dalin E."/>
            <person name="Tice H."/>
            <person name="Bruce D."/>
            <person name="Goodwin L."/>
            <person name="Pitluck S."/>
            <person name="Kyrpides N."/>
            <person name="Mavromatis K."/>
            <person name="Ivanova N."/>
            <person name="Mikhailova N."/>
            <person name="LaButti K.M."/>
            <person name="Clum A."/>
            <person name="Sun H.I."/>
            <person name="Brettin T."/>
            <person name="Detter J.C."/>
            <person name="Han C."/>
            <person name="Larimer F."/>
            <person name="Land M."/>
            <person name="Hauser L."/>
            <person name="Markowitz V."/>
            <person name="Cheng J.F."/>
            <person name="Hugenholtz P."/>
            <person name="Woyke T."/>
            <person name="Wu D."/>
            <person name="Steenblock K."/>
            <person name="Schneider S."/>
            <person name="Pukall R."/>
            <person name="Goeker M."/>
            <person name="Klenk H.P."/>
            <person name="Eisen J.A."/>
        </authorList>
    </citation>
    <scope>NUCLEOTIDE SEQUENCE [LARGE SCALE GENOMIC DNA]</scope>
    <source>
        <strain evidence="9">ATCC 49802 / DSM 20745 / S 6022</strain>
    </source>
</reference>